<protein>
    <submittedName>
        <fullName evidence="1">Uncharacterized protein</fullName>
    </submittedName>
</protein>
<organism evidence="1 2">
    <name type="scientific">Exophiala dermatitidis</name>
    <name type="common">Black yeast-like fungus</name>
    <name type="synonym">Wangiella dermatitidis</name>
    <dbReference type="NCBI Taxonomy" id="5970"/>
    <lineage>
        <taxon>Eukaryota</taxon>
        <taxon>Fungi</taxon>
        <taxon>Dikarya</taxon>
        <taxon>Ascomycota</taxon>
        <taxon>Pezizomycotina</taxon>
        <taxon>Eurotiomycetes</taxon>
        <taxon>Chaetothyriomycetidae</taxon>
        <taxon>Chaetothyriales</taxon>
        <taxon>Herpotrichiellaceae</taxon>
        <taxon>Exophiala</taxon>
    </lineage>
</organism>
<name>A0AAN6F1C5_EXODE</name>
<dbReference type="AlphaFoldDB" id="A0AAN6F1C5"/>
<sequence>MASQADTQPLDQRVLPDSCRLSGGTSIRSSNTTALFTGEVLQKFGTWSSRFNHRQVLASPSFAPSDLLEDLLLNVSTSSSCFLFMPSLHPGLSYSPKNANVHFLLLRTTRRR</sequence>
<accession>A0AAN6F1C5</accession>
<evidence type="ECO:0000313" key="2">
    <source>
        <dbReference type="Proteomes" id="UP001161757"/>
    </source>
</evidence>
<proteinExistence type="predicted"/>
<dbReference type="EMBL" id="JAJGCB010000003">
    <property type="protein sequence ID" value="KAJ8993687.1"/>
    <property type="molecule type" value="Genomic_DNA"/>
</dbReference>
<gene>
    <name evidence="1" type="ORF">HRR80_002194</name>
</gene>
<evidence type="ECO:0000313" key="1">
    <source>
        <dbReference type="EMBL" id="KAJ8993687.1"/>
    </source>
</evidence>
<reference evidence="1" key="1">
    <citation type="submission" date="2023-01" db="EMBL/GenBank/DDBJ databases">
        <title>Exophiala dermititidis isolated from Cystic Fibrosis Patient.</title>
        <authorList>
            <person name="Kurbessoian T."/>
            <person name="Crocker A."/>
            <person name="Murante D."/>
            <person name="Hogan D.A."/>
            <person name="Stajich J.E."/>
        </authorList>
    </citation>
    <scope>NUCLEOTIDE SEQUENCE</scope>
    <source>
        <strain evidence="1">Ex8</strain>
    </source>
</reference>
<dbReference type="Proteomes" id="UP001161757">
    <property type="component" value="Unassembled WGS sequence"/>
</dbReference>
<comment type="caution">
    <text evidence="1">The sequence shown here is derived from an EMBL/GenBank/DDBJ whole genome shotgun (WGS) entry which is preliminary data.</text>
</comment>